<proteinExistence type="predicted"/>
<gene>
    <name evidence="2" type="ORF">CMPG5300_0862</name>
</gene>
<dbReference type="EMBL" id="AXZV01000005">
    <property type="protein sequence ID" value="KGH43372.1"/>
    <property type="molecule type" value="Genomic_DNA"/>
</dbReference>
<organism evidence="2 3">
    <name type="scientific">Lactiplantibacillus plantarum CMPG5300</name>
    <dbReference type="NCBI Taxonomy" id="1304889"/>
    <lineage>
        <taxon>Bacteria</taxon>
        <taxon>Bacillati</taxon>
        <taxon>Bacillota</taxon>
        <taxon>Bacilli</taxon>
        <taxon>Lactobacillales</taxon>
        <taxon>Lactobacillaceae</taxon>
        <taxon>Lactiplantibacillus</taxon>
    </lineage>
</organism>
<dbReference type="Proteomes" id="UP000029801">
    <property type="component" value="Chromosome"/>
</dbReference>
<accession>A0AAW3FPK1</accession>
<keyword evidence="1" id="KW-0472">Membrane</keyword>
<name>A0AAW3FPK1_LACPN</name>
<feature type="transmembrane region" description="Helical" evidence="1">
    <location>
        <begin position="7"/>
        <end position="23"/>
    </location>
</feature>
<reference evidence="2 3" key="1">
    <citation type="journal article" date="2014" name="Genome Announc.">
        <title>Draft Genome Sequence of Lactobacillus plantarum CMPG5300, a Human Vaginal Isolate.</title>
        <authorList>
            <person name="Malik S."/>
            <person name="Siezen R.J."/>
            <person name="Renckens B."/>
            <person name="Vaneechoutte M."/>
            <person name="Vanderleyden J."/>
            <person name="Lebeer S."/>
        </authorList>
    </citation>
    <scope>NUCLEOTIDE SEQUENCE [LARGE SCALE GENOMIC DNA]</scope>
    <source>
        <strain evidence="2 3">CMPG5300</strain>
    </source>
</reference>
<evidence type="ECO:0000256" key="1">
    <source>
        <dbReference type="SAM" id="Phobius"/>
    </source>
</evidence>
<dbReference type="RefSeq" id="WP_003641309.1">
    <property type="nucleotide sequence ID" value="NZ_CM002918.1"/>
</dbReference>
<evidence type="ECO:0000313" key="3">
    <source>
        <dbReference type="Proteomes" id="UP000029801"/>
    </source>
</evidence>
<keyword evidence="1" id="KW-0812">Transmembrane</keyword>
<keyword evidence="1" id="KW-1133">Transmembrane helix</keyword>
<dbReference type="AlphaFoldDB" id="A0AAW3FPK1"/>
<sequence length="179" mass="20765">MIAADPDFFNFFVILTVFLNFFLSFHFPLGLGATLLYLAACACISPILSEKPSKLENTLNEFESISDTSEVKKMKSILKKARQLEEKSTLRYIHYIICVLDALIHVDTYNCDQLTNLVKPVWNELSTVSIWNHTDLFIINNLLYIFDFQTALRIGKKLLLNLTSMEIIMFYYKMLFILI</sequence>
<evidence type="ECO:0000313" key="2">
    <source>
        <dbReference type="EMBL" id="KGH43372.1"/>
    </source>
</evidence>
<protein>
    <submittedName>
        <fullName evidence="2">Uncharacterized protein</fullName>
    </submittedName>
</protein>
<comment type="caution">
    <text evidence="2">The sequence shown here is derived from an EMBL/GenBank/DDBJ whole genome shotgun (WGS) entry which is preliminary data.</text>
</comment>